<gene>
    <name evidence="2" type="ORF">GCM10020367_23540</name>
</gene>
<sequence>MPIKAKRRMLFVAATAIGAAGFLTVPAPAQADPMLPLAPPCEYEFPTVLMLTQDNGITVQVPVSGSPRQSVGPGKAMYAIVGKTAGTFGTTYGGMNGRNINFTARWEQGPGAGLTNTYTGQVGDDGFASGTTRNNLNNTNSWRSNEKMSCVYKPPPQQNPPPQQGKRMARVTEDVDVYNVKNEPDGAGHVIGILRLDQQVELVGSCAPESWCQVAGDNVPGGNGWVWGHLQL</sequence>
<accession>A0ABP6SA58</accession>
<evidence type="ECO:0008006" key="4">
    <source>
        <dbReference type="Google" id="ProtNLM"/>
    </source>
</evidence>
<keyword evidence="3" id="KW-1185">Reference proteome</keyword>
<dbReference type="Proteomes" id="UP001499990">
    <property type="component" value="Unassembled WGS sequence"/>
</dbReference>
<proteinExistence type="predicted"/>
<evidence type="ECO:0000256" key="1">
    <source>
        <dbReference type="SAM" id="SignalP"/>
    </source>
</evidence>
<evidence type="ECO:0000313" key="3">
    <source>
        <dbReference type="Proteomes" id="UP001499990"/>
    </source>
</evidence>
<comment type="caution">
    <text evidence="2">The sequence shown here is derived from an EMBL/GenBank/DDBJ whole genome shotgun (WGS) entry which is preliminary data.</text>
</comment>
<feature type="signal peptide" evidence="1">
    <location>
        <begin position="1"/>
        <end position="31"/>
    </location>
</feature>
<feature type="chain" id="PRO_5046651028" description="SH3 domain-containing protein" evidence="1">
    <location>
        <begin position="32"/>
        <end position="232"/>
    </location>
</feature>
<keyword evidence="1" id="KW-0732">Signal</keyword>
<dbReference type="EMBL" id="BAAAYL010000001">
    <property type="protein sequence ID" value="GAA3371724.1"/>
    <property type="molecule type" value="Genomic_DNA"/>
</dbReference>
<reference evidence="3" key="1">
    <citation type="journal article" date="2019" name="Int. J. Syst. Evol. Microbiol.">
        <title>The Global Catalogue of Microorganisms (GCM) 10K type strain sequencing project: providing services to taxonomists for standard genome sequencing and annotation.</title>
        <authorList>
            <consortium name="The Broad Institute Genomics Platform"/>
            <consortium name="The Broad Institute Genome Sequencing Center for Infectious Disease"/>
            <person name="Wu L."/>
            <person name="Ma J."/>
        </authorList>
    </citation>
    <scope>NUCLEOTIDE SEQUENCE [LARGE SCALE GENOMIC DNA]</scope>
    <source>
        <strain evidence="3">JCM 9651</strain>
    </source>
</reference>
<protein>
    <recommendedName>
        <fullName evidence="4">SH3 domain-containing protein</fullName>
    </recommendedName>
</protein>
<evidence type="ECO:0000313" key="2">
    <source>
        <dbReference type="EMBL" id="GAA3371724.1"/>
    </source>
</evidence>
<organism evidence="2 3">
    <name type="scientific">Streptomyces sannanensis</name>
    <dbReference type="NCBI Taxonomy" id="285536"/>
    <lineage>
        <taxon>Bacteria</taxon>
        <taxon>Bacillati</taxon>
        <taxon>Actinomycetota</taxon>
        <taxon>Actinomycetes</taxon>
        <taxon>Kitasatosporales</taxon>
        <taxon>Streptomycetaceae</taxon>
        <taxon>Streptomyces</taxon>
    </lineage>
</organism>
<name>A0ABP6SA58_9ACTN</name>